<dbReference type="EC" id="3.1.3.12" evidence="3"/>
<reference evidence="5" key="1">
    <citation type="submission" date="2019-10" db="EMBL/GenBank/DDBJ databases">
        <title>Streptomyces sp. nov., a novel actinobacterium isolated from alkaline environment.</title>
        <authorList>
            <person name="Golinska P."/>
        </authorList>
    </citation>
    <scope>NUCLEOTIDE SEQUENCE [LARGE SCALE GENOMIC DNA]</scope>
    <source>
        <strain evidence="5">DSM 42108</strain>
    </source>
</reference>
<dbReference type="Gene3D" id="3.30.70.1020">
    <property type="entry name" value="Trehalose-6-phosphate phosphatase related protein, domain 2"/>
    <property type="match status" value="1"/>
</dbReference>
<dbReference type="Pfam" id="PF02358">
    <property type="entry name" value="Trehalose_PPase"/>
    <property type="match status" value="1"/>
</dbReference>
<dbReference type="AlphaFoldDB" id="A0A7W3XXX5"/>
<dbReference type="InterPro" id="IPR044651">
    <property type="entry name" value="OTSB-like"/>
</dbReference>
<protein>
    <recommendedName>
        <fullName evidence="3">Trehalose 6-phosphate phosphatase</fullName>
        <ecNumber evidence="3">3.1.3.12</ecNumber>
    </recommendedName>
</protein>
<evidence type="ECO:0000313" key="4">
    <source>
        <dbReference type="EMBL" id="MBB0231429.1"/>
    </source>
</evidence>
<comment type="similarity">
    <text evidence="3">Belongs to the trehalose phosphatase family.</text>
</comment>
<dbReference type="NCBIfam" id="TIGR00685">
    <property type="entry name" value="T6PP"/>
    <property type="match status" value="1"/>
</dbReference>
<dbReference type="PANTHER" id="PTHR43768:SF3">
    <property type="entry name" value="TREHALOSE 6-PHOSPHATE PHOSPHATASE"/>
    <property type="match status" value="1"/>
</dbReference>
<dbReference type="Proteomes" id="UP000530234">
    <property type="component" value="Unassembled WGS sequence"/>
</dbReference>
<sequence length="296" mass="29951">MGSHPALPVPTTEAGRDGLTAFLAAPERALVALDFDGTLAPIVPNPEDSRPHPDVPPALARLAPLIGGLAVITGRAAADAARLGGFEDLRGAPGFDRFTVLGAYGAERWNALDGSLTTPPPHPGVMAARADLPGVVRDALPSDRAHIEDKGGALAVHTRRADDPEAALEALREPLTLLAARHALTVEPGRRVLELRPPGTDKGAALAELVRAARPSAVLYAGDDLGDLAAFDALVKLRDNGLPGVRVCSGSTEVTALAEACDLLVDGPAGVAALLSGLADAVEGAAGGTPRGTGAG</sequence>
<comment type="pathway">
    <text evidence="3">Glycan biosynthesis; trehalose biosynthesis.</text>
</comment>
<dbReference type="GO" id="GO:0005992">
    <property type="term" value="P:trehalose biosynthetic process"/>
    <property type="evidence" value="ECO:0007669"/>
    <property type="project" value="UniProtKB-UniPathway"/>
</dbReference>
<dbReference type="RefSeq" id="WP_182665790.1">
    <property type="nucleotide sequence ID" value="NZ_VKHS01000512.1"/>
</dbReference>
<dbReference type="EMBL" id="VKHS01000512">
    <property type="protein sequence ID" value="MBB0231429.1"/>
    <property type="molecule type" value="Genomic_DNA"/>
</dbReference>
<dbReference type="SUPFAM" id="SSF56784">
    <property type="entry name" value="HAD-like"/>
    <property type="match status" value="1"/>
</dbReference>
<keyword evidence="3" id="KW-0479">Metal-binding</keyword>
<keyword evidence="3" id="KW-0460">Magnesium</keyword>
<evidence type="ECO:0000256" key="2">
    <source>
        <dbReference type="ARBA" id="ARBA00024179"/>
    </source>
</evidence>
<keyword evidence="1 3" id="KW-0378">Hydrolase</keyword>
<dbReference type="GO" id="GO:0046872">
    <property type="term" value="F:metal ion binding"/>
    <property type="evidence" value="ECO:0007669"/>
    <property type="project" value="UniProtKB-KW"/>
</dbReference>
<gene>
    <name evidence="4" type="primary">otsB</name>
    <name evidence="4" type="ORF">FOE67_18430</name>
</gene>
<accession>A0A7W3XXX5</accession>
<dbReference type="GO" id="GO:0004805">
    <property type="term" value="F:trehalose-phosphatase activity"/>
    <property type="evidence" value="ECO:0007669"/>
    <property type="project" value="UniProtKB-EC"/>
</dbReference>
<dbReference type="InterPro" id="IPR023214">
    <property type="entry name" value="HAD_sf"/>
</dbReference>
<name>A0A7W3XXX5_9ACTN</name>
<dbReference type="PANTHER" id="PTHR43768">
    <property type="entry name" value="TREHALOSE 6-PHOSPHATE PHOSPHATASE"/>
    <property type="match status" value="1"/>
</dbReference>
<organism evidence="4 5">
    <name type="scientific">Streptomyces calidiresistens</name>
    <dbReference type="NCBI Taxonomy" id="1485586"/>
    <lineage>
        <taxon>Bacteria</taxon>
        <taxon>Bacillati</taxon>
        <taxon>Actinomycetota</taxon>
        <taxon>Actinomycetes</taxon>
        <taxon>Kitasatosporales</taxon>
        <taxon>Streptomycetaceae</taxon>
        <taxon>Streptomyces</taxon>
    </lineage>
</organism>
<evidence type="ECO:0000256" key="1">
    <source>
        <dbReference type="ARBA" id="ARBA00022801"/>
    </source>
</evidence>
<keyword evidence="5" id="KW-1185">Reference proteome</keyword>
<comment type="cofactor">
    <cofactor evidence="3">
        <name>Mg(2+)</name>
        <dbReference type="ChEBI" id="CHEBI:18420"/>
    </cofactor>
</comment>
<dbReference type="Gene3D" id="3.40.50.1000">
    <property type="entry name" value="HAD superfamily/HAD-like"/>
    <property type="match status" value="1"/>
</dbReference>
<evidence type="ECO:0000256" key="3">
    <source>
        <dbReference type="RuleBase" id="RU361117"/>
    </source>
</evidence>
<comment type="catalytic activity">
    <reaction evidence="3">
        <text>alpha,alpha-trehalose 6-phosphate + H2O = alpha,alpha-trehalose + phosphate</text>
        <dbReference type="Rhea" id="RHEA:23420"/>
        <dbReference type="ChEBI" id="CHEBI:15377"/>
        <dbReference type="ChEBI" id="CHEBI:16551"/>
        <dbReference type="ChEBI" id="CHEBI:43474"/>
        <dbReference type="ChEBI" id="CHEBI:58429"/>
        <dbReference type="EC" id="3.1.3.12"/>
    </reaction>
</comment>
<dbReference type="InterPro" id="IPR003337">
    <property type="entry name" value="Trehalose_PPase"/>
</dbReference>
<comment type="function">
    <text evidence="2 3">Removes the phosphate from trehalose 6-phosphate to produce free trehalose.</text>
</comment>
<proteinExistence type="inferred from homology"/>
<comment type="caution">
    <text evidence="4">The sequence shown here is derived from an EMBL/GenBank/DDBJ whole genome shotgun (WGS) entry which is preliminary data.</text>
</comment>
<evidence type="ECO:0000313" key="5">
    <source>
        <dbReference type="Proteomes" id="UP000530234"/>
    </source>
</evidence>
<dbReference type="UniPathway" id="UPA00299"/>
<dbReference type="InterPro" id="IPR036412">
    <property type="entry name" value="HAD-like_sf"/>
</dbReference>